<dbReference type="RefSeq" id="WP_083365428.1">
    <property type="nucleotide sequence ID" value="NZ_LT629742.1"/>
</dbReference>
<accession>A0A1H1VFB9</accession>
<dbReference type="STRING" id="412690.SAMN04489834_2252"/>
<feature type="region of interest" description="Disordered" evidence="1">
    <location>
        <begin position="107"/>
        <end position="128"/>
    </location>
</feature>
<sequence>MNPQPHHEWEEKLTELHEHLVSAVEALVTGDEWKRALEFVARFRSRSFNNTLLIWSQHDAAYRRGLVPDPVPSYVAGFKQWQTLGRHVVAGQKGYMIFAPVTARFASSSPSDPGSWRRLNPSERPRSGEVVRPRMIGVKPAYVWDVSQTDGQPLPDSSTPHLLKGEAPAGLWDGLASLVRGDGFSLSLAQDAQTLGGANGMTGFGLRAVTVRADMDAAARVKTLAHELAHIRMHEPNGEARSHRGTGEVEAESVALMIGAAHGMDTTAYTIPYVSTWAASVSGTTAVEVVQATGERVRRTAVAILDQLPTAQSGAGDTPGLDRSKPAQVIADTAPKPSTAQTAVQRGALTL</sequence>
<name>A0A1H1VFB9_9MICO</name>
<keyword evidence="4" id="KW-1185">Reference proteome</keyword>
<dbReference type="Pfam" id="PF08401">
    <property type="entry name" value="ArdcN"/>
    <property type="match status" value="1"/>
</dbReference>
<proteinExistence type="predicted"/>
<feature type="region of interest" description="Disordered" evidence="1">
    <location>
        <begin position="330"/>
        <end position="351"/>
    </location>
</feature>
<dbReference type="AlphaFoldDB" id="A0A1H1VFB9"/>
<evidence type="ECO:0000313" key="4">
    <source>
        <dbReference type="Proteomes" id="UP000181956"/>
    </source>
</evidence>
<feature type="domain" description="N-terminal" evidence="2">
    <location>
        <begin position="15"/>
        <end position="101"/>
    </location>
</feature>
<dbReference type="Proteomes" id="UP000181956">
    <property type="component" value="Chromosome I"/>
</dbReference>
<dbReference type="InterPro" id="IPR013610">
    <property type="entry name" value="ArdC_N"/>
</dbReference>
<dbReference type="EMBL" id="LT629742">
    <property type="protein sequence ID" value="SDS83488.1"/>
    <property type="molecule type" value="Genomic_DNA"/>
</dbReference>
<dbReference type="OrthoDB" id="7605626at2"/>
<protein>
    <recommendedName>
        <fullName evidence="2">N-terminal domain-containing protein</fullName>
    </recommendedName>
</protein>
<evidence type="ECO:0000313" key="3">
    <source>
        <dbReference type="EMBL" id="SDS83488.1"/>
    </source>
</evidence>
<dbReference type="GO" id="GO:0003697">
    <property type="term" value="F:single-stranded DNA binding"/>
    <property type="evidence" value="ECO:0007669"/>
    <property type="project" value="InterPro"/>
</dbReference>
<evidence type="ECO:0000256" key="1">
    <source>
        <dbReference type="SAM" id="MobiDB-lite"/>
    </source>
</evidence>
<gene>
    <name evidence="3" type="ORF">SAMN04489834_2252</name>
</gene>
<reference evidence="4" key="1">
    <citation type="submission" date="2016-10" db="EMBL/GenBank/DDBJ databases">
        <authorList>
            <person name="Varghese N."/>
            <person name="Submissions S."/>
        </authorList>
    </citation>
    <scope>NUCLEOTIDE SEQUENCE [LARGE SCALE GENOMIC DNA]</scope>
    <source>
        <strain evidence="4">DSM 21772</strain>
    </source>
</reference>
<organism evidence="3 4">
    <name type="scientific">Microterricola viridarii</name>
    <dbReference type="NCBI Taxonomy" id="412690"/>
    <lineage>
        <taxon>Bacteria</taxon>
        <taxon>Bacillati</taxon>
        <taxon>Actinomycetota</taxon>
        <taxon>Actinomycetes</taxon>
        <taxon>Micrococcales</taxon>
        <taxon>Microbacteriaceae</taxon>
        <taxon>Microterricola</taxon>
    </lineage>
</organism>
<evidence type="ECO:0000259" key="2">
    <source>
        <dbReference type="Pfam" id="PF08401"/>
    </source>
</evidence>